<protein>
    <submittedName>
        <fullName evidence="1">Uncharacterized protein</fullName>
    </submittedName>
</protein>
<dbReference type="AlphaFoldDB" id="T1JJ20"/>
<reference evidence="1" key="2">
    <citation type="submission" date="2015-02" db="UniProtKB">
        <authorList>
            <consortium name="EnsemblMetazoa"/>
        </authorList>
    </citation>
    <scope>IDENTIFICATION</scope>
</reference>
<keyword evidence="2" id="KW-1185">Reference proteome</keyword>
<accession>T1JJ20</accession>
<organism evidence="1 2">
    <name type="scientific">Strigamia maritima</name>
    <name type="common">European centipede</name>
    <name type="synonym">Geophilus maritimus</name>
    <dbReference type="NCBI Taxonomy" id="126957"/>
    <lineage>
        <taxon>Eukaryota</taxon>
        <taxon>Metazoa</taxon>
        <taxon>Ecdysozoa</taxon>
        <taxon>Arthropoda</taxon>
        <taxon>Myriapoda</taxon>
        <taxon>Chilopoda</taxon>
        <taxon>Pleurostigmophora</taxon>
        <taxon>Geophilomorpha</taxon>
        <taxon>Linotaeniidae</taxon>
        <taxon>Strigamia</taxon>
    </lineage>
</organism>
<dbReference type="Proteomes" id="UP000014500">
    <property type="component" value="Unassembled WGS sequence"/>
</dbReference>
<dbReference type="EnsemblMetazoa" id="SMAR013851-RA">
    <property type="protein sequence ID" value="SMAR013851-PA"/>
    <property type="gene ID" value="SMAR013851"/>
</dbReference>
<proteinExistence type="predicted"/>
<dbReference type="HOGENOM" id="CLU_1847626_0_0_1"/>
<reference evidence="2" key="1">
    <citation type="submission" date="2011-05" db="EMBL/GenBank/DDBJ databases">
        <authorList>
            <person name="Richards S.R."/>
            <person name="Qu J."/>
            <person name="Jiang H."/>
            <person name="Jhangiani S.N."/>
            <person name="Agravi P."/>
            <person name="Goodspeed R."/>
            <person name="Gross S."/>
            <person name="Mandapat C."/>
            <person name="Jackson L."/>
            <person name="Mathew T."/>
            <person name="Pu L."/>
            <person name="Thornton R."/>
            <person name="Saada N."/>
            <person name="Wilczek-Boney K.B."/>
            <person name="Lee S."/>
            <person name="Kovar C."/>
            <person name="Wu Y."/>
            <person name="Scherer S.E."/>
            <person name="Worley K.C."/>
            <person name="Muzny D.M."/>
            <person name="Gibbs R."/>
        </authorList>
    </citation>
    <scope>NUCLEOTIDE SEQUENCE</scope>
    <source>
        <strain evidence="2">Brora</strain>
    </source>
</reference>
<dbReference type="EMBL" id="JH431939">
    <property type="status" value="NOT_ANNOTATED_CDS"/>
    <property type="molecule type" value="Genomic_DNA"/>
</dbReference>
<evidence type="ECO:0000313" key="2">
    <source>
        <dbReference type="Proteomes" id="UP000014500"/>
    </source>
</evidence>
<evidence type="ECO:0000313" key="1">
    <source>
        <dbReference type="EnsemblMetazoa" id="SMAR013851-PA"/>
    </source>
</evidence>
<sequence length="139" mass="15921">MIWEHSRAKRAVSLRRLLLGPEQQKQGIKDEMPDSRSPTFSLNTVMRKRHAIGLYLMPFGVSAAVRKNPQLQLKWWPSNHLSRTGVIKRRKPRAEVGGPNQCIFIVLDNNYLVVFMSPSQVVEPIDNKKAVKRSSLSEM</sequence>
<name>T1JJ20_STRMM</name>